<dbReference type="Proteomes" id="UP000034617">
    <property type="component" value="Unassembled WGS sequence"/>
</dbReference>
<accession>A0A0G1JJ41</accession>
<evidence type="ECO:0000313" key="1">
    <source>
        <dbReference type="EMBL" id="KKT35399.1"/>
    </source>
</evidence>
<dbReference type="EMBL" id="LCHM01000054">
    <property type="protein sequence ID" value="KKT35399.1"/>
    <property type="molecule type" value="Genomic_DNA"/>
</dbReference>
<comment type="caution">
    <text evidence="1">The sequence shown here is derived from an EMBL/GenBank/DDBJ whole genome shotgun (WGS) entry which is preliminary data.</text>
</comment>
<dbReference type="AlphaFoldDB" id="A0A0G1JJ41"/>
<organism evidence="1 2">
    <name type="scientific">Candidatus Gottesmanbacteria bacterium GW2011_GWB1_44_11c</name>
    <dbReference type="NCBI Taxonomy" id="1618447"/>
    <lineage>
        <taxon>Bacteria</taxon>
        <taxon>Candidatus Gottesmaniibacteriota</taxon>
    </lineage>
</organism>
<name>A0A0G1JJ41_9BACT</name>
<reference evidence="1 2" key="1">
    <citation type="journal article" date="2015" name="Nature">
        <title>rRNA introns, odd ribosomes, and small enigmatic genomes across a large radiation of phyla.</title>
        <authorList>
            <person name="Brown C.T."/>
            <person name="Hug L.A."/>
            <person name="Thomas B.C."/>
            <person name="Sharon I."/>
            <person name="Castelle C.J."/>
            <person name="Singh A."/>
            <person name="Wilkins M.J."/>
            <person name="Williams K.H."/>
            <person name="Banfield J.F."/>
        </authorList>
    </citation>
    <scope>NUCLEOTIDE SEQUENCE [LARGE SCALE GENOMIC DNA]</scope>
</reference>
<protein>
    <submittedName>
        <fullName evidence="1">Uncharacterized protein</fullName>
    </submittedName>
</protein>
<proteinExistence type="predicted"/>
<sequence length="71" mass="8142">MQPYIIQLQQDDAKSLYAKQGITYLGLDLSDIQSDLENILGKKVDLVLRSGIKKQLLPYIQKDLTTIYEEN</sequence>
<evidence type="ECO:0000313" key="2">
    <source>
        <dbReference type="Proteomes" id="UP000034617"/>
    </source>
</evidence>
<gene>
    <name evidence="1" type="ORF">UW22_C0054G0016</name>
</gene>